<feature type="compositionally biased region" description="Basic and acidic residues" evidence="2">
    <location>
        <begin position="748"/>
        <end position="777"/>
    </location>
</feature>
<dbReference type="PANTHER" id="PTHR14429:SF24">
    <property type="entry name" value="FIBROSIN"/>
    <property type="match status" value="1"/>
</dbReference>
<feature type="compositionally biased region" description="Basic and acidic residues" evidence="2">
    <location>
        <begin position="821"/>
        <end position="842"/>
    </location>
</feature>
<evidence type="ECO:0000313" key="3">
    <source>
        <dbReference type="EMBL" id="KAF3853945.1"/>
    </source>
</evidence>
<dbReference type="InterPro" id="IPR023246">
    <property type="entry name" value="AUTS2"/>
</dbReference>
<keyword evidence="4" id="KW-1185">Reference proteome</keyword>
<evidence type="ECO:0000313" key="4">
    <source>
        <dbReference type="Proteomes" id="UP000518266"/>
    </source>
</evidence>
<feature type="compositionally biased region" description="Low complexity" evidence="2">
    <location>
        <begin position="480"/>
        <end position="499"/>
    </location>
</feature>
<dbReference type="AlphaFoldDB" id="A0A7J5YWQ1"/>
<feature type="compositionally biased region" description="Polar residues" evidence="2">
    <location>
        <begin position="968"/>
        <end position="984"/>
    </location>
</feature>
<feature type="compositionally biased region" description="Low complexity" evidence="2">
    <location>
        <begin position="913"/>
        <end position="927"/>
    </location>
</feature>
<feature type="region of interest" description="Disordered" evidence="2">
    <location>
        <begin position="322"/>
        <end position="502"/>
    </location>
</feature>
<dbReference type="PRINTS" id="PR02044">
    <property type="entry name" value="FIBROSIN1LPF"/>
</dbReference>
<keyword evidence="1" id="KW-0597">Phosphoprotein</keyword>
<name>A0A7J5YWQ1_DISMA</name>
<feature type="compositionally biased region" description="Low complexity" evidence="2">
    <location>
        <begin position="936"/>
        <end position="946"/>
    </location>
</feature>
<feature type="compositionally biased region" description="Low complexity" evidence="2">
    <location>
        <begin position="213"/>
        <end position="222"/>
    </location>
</feature>
<proteinExistence type="predicted"/>
<feature type="compositionally biased region" description="Polar residues" evidence="2">
    <location>
        <begin position="797"/>
        <end position="813"/>
    </location>
</feature>
<feature type="compositionally biased region" description="Basic residues" evidence="2">
    <location>
        <begin position="947"/>
        <end position="957"/>
    </location>
</feature>
<reference evidence="3 4" key="1">
    <citation type="submission" date="2020-03" db="EMBL/GenBank/DDBJ databases">
        <title>Dissostichus mawsoni Genome sequencing and assembly.</title>
        <authorList>
            <person name="Park H."/>
        </authorList>
    </citation>
    <scope>NUCLEOTIDE SEQUENCE [LARGE SCALE GENOMIC DNA]</scope>
    <source>
        <strain evidence="3">DM0001</strain>
        <tissue evidence="3">Muscle</tissue>
    </source>
</reference>
<feature type="region of interest" description="Disordered" evidence="2">
    <location>
        <begin position="706"/>
        <end position="994"/>
    </location>
</feature>
<feature type="compositionally biased region" description="Basic and acidic residues" evidence="2">
    <location>
        <begin position="898"/>
        <end position="907"/>
    </location>
</feature>
<evidence type="ECO:0000256" key="1">
    <source>
        <dbReference type="ARBA" id="ARBA00022553"/>
    </source>
</evidence>
<dbReference type="EMBL" id="JAAKFY010000008">
    <property type="protein sequence ID" value="KAF3853945.1"/>
    <property type="molecule type" value="Genomic_DNA"/>
</dbReference>
<dbReference type="PANTHER" id="PTHR14429">
    <property type="entry name" value="FIBROSIN FAMILY MEMBER"/>
    <property type="match status" value="1"/>
</dbReference>
<accession>A0A7J5YWQ1</accession>
<organism evidence="3 4">
    <name type="scientific">Dissostichus mawsoni</name>
    <name type="common">Antarctic cod</name>
    <dbReference type="NCBI Taxonomy" id="36200"/>
    <lineage>
        <taxon>Eukaryota</taxon>
        <taxon>Metazoa</taxon>
        <taxon>Chordata</taxon>
        <taxon>Craniata</taxon>
        <taxon>Vertebrata</taxon>
        <taxon>Euteleostomi</taxon>
        <taxon>Actinopterygii</taxon>
        <taxon>Neopterygii</taxon>
        <taxon>Teleostei</taxon>
        <taxon>Neoteleostei</taxon>
        <taxon>Acanthomorphata</taxon>
        <taxon>Eupercaria</taxon>
        <taxon>Perciformes</taxon>
        <taxon>Notothenioidei</taxon>
        <taxon>Nototheniidae</taxon>
        <taxon>Dissostichus</taxon>
    </lineage>
</organism>
<feature type="compositionally biased region" description="Basic residues" evidence="2">
    <location>
        <begin position="113"/>
        <end position="124"/>
    </location>
</feature>
<dbReference type="Proteomes" id="UP000518266">
    <property type="component" value="Unassembled WGS sequence"/>
</dbReference>
<comment type="caution">
    <text evidence="3">The sequence shown here is derived from an EMBL/GenBank/DDBJ whole genome shotgun (WGS) entry which is preliminary data.</text>
</comment>
<sequence>MTLKFRRKKGTDADRLLSKDAVRCLRPDRDLIKVPLGFSLELQKEVCNMEGPSRSTGFRQSRRSRSQRDRERRRRRVNLAEERATSLSSGSDREACGTNTVLGPGGRECRPGFGRHRPPRRRKRESVSCEEDIIDGFAIASFVSLEALEMDCSLKPSQRTDIPCRRNKGKRGPEENGGGSEPEEGAPHSYSSSYWNKSKNKRRKIENKDIMNSKENNSTNKTTGRKENNKNKCRGHPLETGYICDTESDTGDKASENDMDPVFTVSTRKVVEPAPSNMATSMGKICPPLPARIGGISRLMVTPRVSGLERSQEKNLEQHFLEPASSTSSALFSRLPSPITAPGTAPRSSPFNGNGSRHNGSPPLSKPKPFLTLPGRSHSIYRGNGTVKPPSSASVASSSSSMRPPTPSTSVSLPYIRGSGPPGPIRPPSRAGSGALFTSSPGLPPPPPLLQGSGHSTVAEREGRRSVPGAENNGAAAGRSTPGGPSASNSGPGSSGRSSANQASIPPLAFQFHQHNHQHQHTHTHQHFTPFLHPTATAPPLFFPQYQPPSVPSIQPVIPPTGPFSSLQGAFQPKGAGPDLSARLGVVPHHLQPKDPRLMHVDPQKLDFRSDLLTRLPGAGGMGSLGPMGGAMPPTHDLTRSPSLFSAAGAVNPSSSPFISPSTPHSSFLPPTAHLDPYGRSPPFTPLGALGSSAFGGLGSPTLGSVFGPKDSPANVVGGLPPPNHHDPWNRLQGGPSGFAPGPSWAKGPDKRDERDRAKDVERRDSPHIKDEKDRDNMLYGRQPVRMSPVGPPLKPRSSTPVSHINGHSSALGGSTGPIEDLTRSLSRDRDRERDREGDKRPQPTVSSRGPPSSLVADRDRPRSSSSSVLTTPPPSNRSAQSPLDLYPRPMAPTGHGLHNDPSHSQRDGNLPSSSAASASVTSLSQAKKSDRTTTPVSKPPLLSRLLKSKRSGKRSRSISPSRCLPQHPTTASNAPTAIHTTTAPVPLPLPLCH</sequence>
<evidence type="ECO:0008006" key="5">
    <source>
        <dbReference type="Google" id="ProtNLM"/>
    </source>
</evidence>
<protein>
    <recommendedName>
        <fullName evidence="5">Fibrosin</fullName>
    </recommendedName>
</protein>
<feature type="compositionally biased region" description="Basic residues" evidence="2">
    <location>
        <begin position="60"/>
        <end position="77"/>
    </location>
</feature>
<dbReference type="Pfam" id="PF15336">
    <property type="entry name" value="Auts2"/>
    <property type="match status" value="1"/>
</dbReference>
<gene>
    <name evidence="3" type="ORF">F7725_014633</name>
</gene>
<feature type="region of interest" description="Disordered" evidence="2">
    <location>
        <begin position="50"/>
        <end position="128"/>
    </location>
</feature>
<dbReference type="OrthoDB" id="10060000at2759"/>
<evidence type="ECO:0000256" key="2">
    <source>
        <dbReference type="SAM" id="MobiDB-lite"/>
    </source>
</evidence>
<feature type="region of interest" description="Disordered" evidence="2">
    <location>
        <begin position="157"/>
        <end position="238"/>
    </location>
</feature>
<feature type="compositionally biased region" description="Polar residues" evidence="2">
    <location>
        <begin position="346"/>
        <end position="359"/>
    </location>
</feature>
<feature type="compositionally biased region" description="Low complexity" evidence="2">
    <location>
        <begin position="389"/>
        <end position="419"/>
    </location>
</feature>